<name>A0A1I0BGF8_9FIRM</name>
<reference evidence="2" key="1">
    <citation type="submission" date="2016-10" db="EMBL/GenBank/DDBJ databases">
        <authorList>
            <person name="Varghese N."/>
            <person name="Submissions S."/>
        </authorList>
    </citation>
    <scope>NUCLEOTIDE SEQUENCE [LARGE SCALE GENOMIC DNA]</scope>
    <source>
        <strain evidence="2">DSM 1551</strain>
    </source>
</reference>
<dbReference type="Proteomes" id="UP000198558">
    <property type="component" value="Unassembled WGS sequence"/>
</dbReference>
<dbReference type="AlphaFoldDB" id="A0A1I0BGF8"/>
<keyword evidence="2" id="KW-1185">Reference proteome</keyword>
<sequence length="182" mass="22102">MEERKERFFKVVRDSPLHKKYFTWKEHKKKMVELANEFLKENNIDTSAFIPLFDSFYLRKGQLNFSVKKQLDKNKTIVDGTWFYKLKQKSKLMEEWHKLLLENSIKKNVVKPSLEPYLKNVGKYEYRYFDQEGVIYYTQTNCGEWHDHDCLEEISENKYMAIMAEYDKKVSNVKDDEEKVVR</sequence>
<organism evidence="1 2">
    <name type="scientific">Thomasclavelia cocleata</name>
    <dbReference type="NCBI Taxonomy" id="69824"/>
    <lineage>
        <taxon>Bacteria</taxon>
        <taxon>Bacillati</taxon>
        <taxon>Bacillota</taxon>
        <taxon>Erysipelotrichia</taxon>
        <taxon>Erysipelotrichales</taxon>
        <taxon>Coprobacillaceae</taxon>
        <taxon>Thomasclavelia</taxon>
    </lineage>
</organism>
<dbReference type="EMBL" id="FOIN01000001">
    <property type="protein sequence ID" value="SET05955.1"/>
    <property type="molecule type" value="Genomic_DNA"/>
</dbReference>
<evidence type="ECO:0000313" key="2">
    <source>
        <dbReference type="Proteomes" id="UP000198558"/>
    </source>
</evidence>
<gene>
    <name evidence="1" type="ORF">SAMN04489758_101115</name>
</gene>
<evidence type="ECO:0000313" key="1">
    <source>
        <dbReference type="EMBL" id="SET05955.1"/>
    </source>
</evidence>
<protein>
    <submittedName>
        <fullName evidence="1">Uncharacterized protein</fullName>
    </submittedName>
</protein>
<dbReference type="GeneID" id="78287160"/>
<dbReference type="OrthoDB" id="680500at2"/>
<dbReference type="RefSeq" id="WP_092351407.1">
    <property type="nucleotide sequence ID" value="NZ_FOIN01000001.1"/>
</dbReference>
<proteinExistence type="predicted"/>
<accession>A0A1I0BGF8</accession>